<proteinExistence type="predicted"/>
<reference evidence="1" key="1">
    <citation type="journal article" date="2020" name="Stud. Mycol.">
        <title>101 Dothideomycetes genomes: a test case for predicting lifestyles and emergence of pathogens.</title>
        <authorList>
            <person name="Haridas S."/>
            <person name="Albert R."/>
            <person name="Binder M."/>
            <person name="Bloem J."/>
            <person name="Labutti K."/>
            <person name="Salamov A."/>
            <person name="Andreopoulos B."/>
            <person name="Baker S."/>
            <person name="Barry K."/>
            <person name="Bills G."/>
            <person name="Bluhm B."/>
            <person name="Cannon C."/>
            <person name="Castanera R."/>
            <person name="Culley D."/>
            <person name="Daum C."/>
            <person name="Ezra D."/>
            <person name="Gonzalez J."/>
            <person name="Henrissat B."/>
            <person name="Kuo A."/>
            <person name="Liang C."/>
            <person name="Lipzen A."/>
            <person name="Lutzoni F."/>
            <person name="Magnuson J."/>
            <person name="Mondo S."/>
            <person name="Nolan M."/>
            <person name="Ohm R."/>
            <person name="Pangilinan J."/>
            <person name="Park H.-J."/>
            <person name="Ramirez L."/>
            <person name="Alfaro M."/>
            <person name="Sun H."/>
            <person name="Tritt A."/>
            <person name="Yoshinaga Y."/>
            <person name="Zwiers L.-H."/>
            <person name="Turgeon B."/>
            <person name="Goodwin S."/>
            <person name="Spatafora J."/>
            <person name="Crous P."/>
            <person name="Grigoriev I."/>
        </authorList>
    </citation>
    <scope>NUCLEOTIDE SEQUENCE</scope>
    <source>
        <strain evidence="1">CBS 183.55</strain>
    </source>
</reference>
<dbReference type="EMBL" id="ML978987">
    <property type="protein sequence ID" value="KAF1925134.1"/>
    <property type="molecule type" value="Genomic_DNA"/>
</dbReference>
<evidence type="ECO:0000313" key="1">
    <source>
        <dbReference type="EMBL" id="KAF1925134.1"/>
    </source>
</evidence>
<accession>A0A6A5RDE8</accession>
<dbReference type="OrthoDB" id="3786649at2759"/>
<keyword evidence="2" id="KW-1185">Reference proteome</keyword>
<organism evidence="1 2">
    <name type="scientific">Didymella exigua CBS 183.55</name>
    <dbReference type="NCBI Taxonomy" id="1150837"/>
    <lineage>
        <taxon>Eukaryota</taxon>
        <taxon>Fungi</taxon>
        <taxon>Dikarya</taxon>
        <taxon>Ascomycota</taxon>
        <taxon>Pezizomycotina</taxon>
        <taxon>Dothideomycetes</taxon>
        <taxon>Pleosporomycetidae</taxon>
        <taxon>Pleosporales</taxon>
        <taxon>Pleosporineae</taxon>
        <taxon>Didymellaceae</taxon>
        <taxon>Didymella</taxon>
    </lineage>
</organism>
<feature type="non-terminal residue" evidence="1">
    <location>
        <position position="1"/>
    </location>
</feature>
<dbReference type="AlphaFoldDB" id="A0A6A5RDE8"/>
<evidence type="ECO:0000313" key="2">
    <source>
        <dbReference type="Proteomes" id="UP000800082"/>
    </source>
</evidence>
<dbReference type="Proteomes" id="UP000800082">
    <property type="component" value="Unassembled WGS sequence"/>
</dbReference>
<name>A0A6A5RDE8_9PLEO</name>
<feature type="non-terminal residue" evidence="1">
    <location>
        <position position="50"/>
    </location>
</feature>
<gene>
    <name evidence="1" type="ORF">M421DRAFT_23368</name>
</gene>
<sequence length="50" mass="5807">VADKSLEEVRALYQKVHTLVIDNELLRNKNDRLSKSLTIKKKQDKKSKAL</sequence>
<protein>
    <submittedName>
        <fullName evidence="1">Uncharacterized protein</fullName>
    </submittedName>
</protein>
<dbReference type="RefSeq" id="XP_033445386.1">
    <property type="nucleotide sequence ID" value="XM_033588424.1"/>
</dbReference>
<dbReference type="GeneID" id="54346071"/>